<dbReference type="EMBL" id="CAAALY010027068">
    <property type="protein sequence ID" value="VEL16082.1"/>
    <property type="molecule type" value="Genomic_DNA"/>
</dbReference>
<proteinExistence type="predicted"/>
<evidence type="ECO:0000313" key="1">
    <source>
        <dbReference type="EMBL" id="VEL16082.1"/>
    </source>
</evidence>
<name>A0A3S4ZNR6_9PLAT</name>
<dbReference type="SUPFAM" id="SSF52058">
    <property type="entry name" value="L domain-like"/>
    <property type="match status" value="1"/>
</dbReference>
<organism evidence="1 2">
    <name type="scientific">Protopolystoma xenopodis</name>
    <dbReference type="NCBI Taxonomy" id="117903"/>
    <lineage>
        <taxon>Eukaryota</taxon>
        <taxon>Metazoa</taxon>
        <taxon>Spiralia</taxon>
        <taxon>Lophotrochozoa</taxon>
        <taxon>Platyhelminthes</taxon>
        <taxon>Monogenea</taxon>
        <taxon>Polyopisthocotylea</taxon>
        <taxon>Polystomatidea</taxon>
        <taxon>Polystomatidae</taxon>
        <taxon>Protopolystoma</taxon>
    </lineage>
</organism>
<gene>
    <name evidence="1" type="ORF">PXEA_LOCUS9522</name>
</gene>
<evidence type="ECO:0000313" key="2">
    <source>
        <dbReference type="Proteomes" id="UP000784294"/>
    </source>
</evidence>
<accession>A0A3S4ZNR6</accession>
<dbReference type="InterPro" id="IPR032675">
    <property type="entry name" value="LRR_dom_sf"/>
</dbReference>
<sequence length="127" mass="14752">MIIFLPSQTYANQLCELPPELGWESIGCQLTQFALAENWLTHLPDEFCLHLKDKLSDLDLTNNRLNDLPFGMQKFTQMPLAHQYDGLKKRGLWLTGNPMAKIPRSVWQTDRTAALFEYLKVRPKFKT</sequence>
<protein>
    <submittedName>
        <fullName evidence="1">Uncharacterized protein</fullName>
    </submittedName>
</protein>
<dbReference type="Gene3D" id="3.80.10.10">
    <property type="entry name" value="Ribonuclease Inhibitor"/>
    <property type="match status" value="1"/>
</dbReference>
<keyword evidence="2" id="KW-1185">Reference proteome</keyword>
<reference evidence="1" key="1">
    <citation type="submission" date="2018-11" db="EMBL/GenBank/DDBJ databases">
        <authorList>
            <consortium name="Pathogen Informatics"/>
        </authorList>
    </citation>
    <scope>NUCLEOTIDE SEQUENCE</scope>
</reference>
<dbReference type="Proteomes" id="UP000784294">
    <property type="component" value="Unassembled WGS sequence"/>
</dbReference>
<dbReference type="OrthoDB" id="676979at2759"/>
<comment type="caution">
    <text evidence="1">The sequence shown here is derived from an EMBL/GenBank/DDBJ whole genome shotgun (WGS) entry which is preliminary data.</text>
</comment>
<dbReference type="AlphaFoldDB" id="A0A3S4ZNR6"/>